<reference evidence="2 3" key="1">
    <citation type="submission" date="2016-08" db="EMBL/GenBank/DDBJ databases">
        <title>Complete genome sequence of Acinetobacter baylyi strain GFJ2.</title>
        <authorList>
            <person name="Tabata M."/>
            <person name="Kuboki S."/>
            <person name="Gibu N."/>
            <person name="Kinouchi Y."/>
            <person name="Vangnai A."/>
            <person name="Kasai D."/>
            <person name="Fukuda M."/>
        </authorList>
    </citation>
    <scope>NUCLEOTIDE SEQUENCE [LARGE SCALE GENOMIC DNA]</scope>
    <source>
        <strain evidence="2 3">GFJ2</strain>
    </source>
</reference>
<dbReference type="Pfam" id="PF05899">
    <property type="entry name" value="Cupin_3"/>
    <property type="match status" value="1"/>
</dbReference>
<evidence type="ECO:0000313" key="3">
    <source>
        <dbReference type="Proteomes" id="UP000185674"/>
    </source>
</evidence>
<name>A0A1P8EGA6_9GAMM</name>
<evidence type="ECO:0000313" key="2">
    <source>
        <dbReference type="EMBL" id="APV35241.1"/>
    </source>
</evidence>
<sequence>MSSIYLAGSGQTVANVSVDYPRPDRLVSGNPKRLTYDLYQHPAMNCGIWECEVGSWNIQFSPHKQEFFSVIHGKVRIHDAQSEQFIEVTAGEAGIIPPNFQGRFEVVEQVKKYFVIVDVS</sequence>
<dbReference type="InterPro" id="IPR011051">
    <property type="entry name" value="RmlC_Cupin_sf"/>
</dbReference>
<dbReference type="PANTHER" id="PTHR40943">
    <property type="entry name" value="CYTOPLASMIC PROTEIN-RELATED"/>
    <property type="match status" value="1"/>
</dbReference>
<protein>
    <recommendedName>
        <fullName evidence="1">(S)-ureidoglycine aminohydrolase cupin domain-containing protein</fullName>
    </recommendedName>
</protein>
<evidence type="ECO:0000259" key="1">
    <source>
        <dbReference type="Pfam" id="PF05899"/>
    </source>
</evidence>
<dbReference type="Proteomes" id="UP000185674">
    <property type="component" value="Chromosome"/>
</dbReference>
<dbReference type="eggNOG" id="COG3450">
    <property type="taxonomic scope" value="Bacteria"/>
</dbReference>
<dbReference type="InterPro" id="IPR014710">
    <property type="entry name" value="RmlC-like_jellyroll"/>
</dbReference>
<accession>A0A1P8EGA6</accession>
<dbReference type="InterPro" id="IPR008579">
    <property type="entry name" value="UGlyAH_Cupin_dom"/>
</dbReference>
<dbReference type="AlphaFoldDB" id="A0A1P8EGA6"/>
<dbReference type="PANTHER" id="PTHR40943:SF2">
    <property type="entry name" value="(S)-UREIDOGLYCINE AMINOHYDROLASE CUPIN DOMAIN-CONTAINING PROTEIN"/>
    <property type="match status" value="1"/>
</dbReference>
<dbReference type="STRING" id="487316.BEN76_04090"/>
<dbReference type="Gene3D" id="2.60.120.10">
    <property type="entry name" value="Jelly Rolls"/>
    <property type="match status" value="1"/>
</dbReference>
<feature type="domain" description="(S)-ureidoglycine aminohydrolase cupin" evidence="1">
    <location>
        <begin position="44"/>
        <end position="114"/>
    </location>
</feature>
<dbReference type="EMBL" id="CP016896">
    <property type="protein sequence ID" value="APV35241.1"/>
    <property type="molecule type" value="Genomic_DNA"/>
</dbReference>
<dbReference type="RefSeq" id="WP_076032347.1">
    <property type="nucleotide sequence ID" value="NZ_BKXY01000068.1"/>
</dbReference>
<gene>
    <name evidence="2" type="ORF">BEN76_04090</name>
</gene>
<organism evidence="2 3">
    <name type="scientific">Acinetobacter soli</name>
    <dbReference type="NCBI Taxonomy" id="487316"/>
    <lineage>
        <taxon>Bacteria</taxon>
        <taxon>Pseudomonadati</taxon>
        <taxon>Pseudomonadota</taxon>
        <taxon>Gammaproteobacteria</taxon>
        <taxon>Moraxellales</taxon>
        <taxon>Moraxellaceae</taxon>
        <taxon>Acinetobacter</taxon>
    </lineage>
</organism>
<proteinExistence type="predicted"/>
<dbReference type="KEGG" id="asol:BEN76_04090"/>
<dbReference type="SUPFAM" id="SSF51182">
    <property type="entry name" value="RmlC-like cupins"/>
    <property type="match status" value="1"/>
</dbReference>